<evidence type="ECO:0000256" key="2">
    <source>
        <dbReference type="SAM" id="MobiDB-lite"/>
    </source>
</evidence>
<keyword evidence="6" id="KW-1185">Reference proteome</keyword>
<comment type="caution">
    <text evidence="5">The sequence shown here is derived from an EMBL/GenBank/DDBJ whole genome shotgun (WGS) entry which is preliminary data.</text>
</comment>
<feature type="region of interest" description="Disordered" evidence="2">
    <location>
        <begin position="29"/>
        <end position="50"/>
    </location>
</feature>
<dbReference type="EMBL" id="JAQQKX010000011">
    <property type="protein sequence ID" value="MDC7684251.1"/>
    <property type="molecule type" value="Genomic_DNA"/>
</dbReference>
<dbReference type="InterPro" id="IPR051909">
    <property type="entry name" value="MFP_Cation_Efflux"/>
</dbReference>
<evidence type="ECO:0000313" key="5">
    <source>
        <dbReference type="EMBL" id="MDC7684251.1"/>
    </source>
</evidence>
<gene>
    <name evidence="5" type="ORF">PQU92_13250</name>
</gene>
<dbReference type="PANTHER" id="PTHR30097">
    <property type="entry name" value="CATION EFFLUX SYSTEM PROTEIN CUSB"/>
    <property type="match status" value="1"/>
</dbReference>
<dbReference type="Pfam" id="PF25971">
    <property type="entry name" value="CzcB_N"/>
    <property type="match status" value="1"/>
</dbReference>
<sequence length="419" mass="45419">MTNLKPNRRMWMLGAVSLTALTACGDKKAAEADHGHGEGEAEEFERGPHRGRMLRDGDFAVEITIFEDGVEPEFRVYAYLKDKPLSPSQVTLDIELTRLGGVKNAIAFAPQADYLRGNSVVFEPHSFDVKVTAGYQGKAHSWSYASYEGRTTITAEAAQAGGIRTEIAGPATVGETITMAGRIEIKPEGKSQVRAWYPGRIMSLSVELGQSVRKGQIIARVESSDSLQTYPIPAPISGIIVEKNANTGDYSGDSTMVVIADPTKLHAEFFVYPRDAERVKVGQIVTVRSLSGDTRIEAKVEAILPTADLVSQTLVAHVHIPASHAEAFRPGMGIEGDFAVNAQTVPLAVRTKALQSFRDFTVVYAKSGDTYEVRMLDLGHKTAEWAEVLGGLEPGTEYVTDGSFLIRADIEKSGASHDH</sequence>
<dbReference type="Gene3D" id="2.40.30.170">
    <property type="match status" value="1"/>
</dbReference>
<name>A0ABT5HW00_9CAUL</name>
<dbReference type="Proteomes" id="UP001214854">
    <property type="component" value="Unassembled WGS sequence"/>
</dbReference>
<feature type="domain" description="CzcB-like C-terminal circularly permuted SH3-like" evidence="4">
    <location>
        <begin position="347"/>
        <end position="406"/>
    </location>
</feature>
<dbReference type="SUPFAM" id="SSF51230">
    <property type="entry name" value="Single hybrid motif"/>
    <property type="match status" value="1"/>
</dbReference>
<evidence type="ECO:0000259" key="4">
    <source>
        <dbReference type="Pfam" id="PF25975"/>
    </source>
</evidence>
<evidence type="ECO:0000313" key="6">
    <source>
        <dbReference type="Proteomes" id="UP001214854"/>
    </source>
</evidence>
<keyword evidence="1" id="KW-0813">Transport</keyword>
<dbReference type="Gene3D" id="2.40.420.20">
    <property type="match status" value="1"/>
</dbReference>
<organism evidence="5 6">
    <name type="scientific">Asticcacaulis aquaticus</name>
    <dbReference type="NCBI Taxonomy" id="2984212"/>
    <lineage>
        <taxon>Bacteria</taxon>
        <taxon>Pseudomonadati</taxon>
        <taxon>Pseudomonadota</taxon>
        <taxon>Alphaproteobacteria</taxon>
        <taxon>Caulobacterales</taxon>
        <taxon>Caulobacteraceae</taxon>
        <taxon>Asticcacaulis</taxon>
    </lineage>
</organism>
<dbReference type="Pfam" id="PF25975">
    <property type="entry name" value="CzcB_C"/>
    <property type="match status" value="1"/>
</dbReference>
<feature type="domain" description="CzcB N-terminal" evidence="3">
    <location>
        <begin position="51"/>
        <end position="142"/>
    </location>
</feature>
<dbReference type="PROSITE" id="PS51257">
    <property type="entry name" value="PROKAR_LIPOPROTEIN"/>
    <property type="match status" value="1"/>
</dbReference>
<reference evidence="5 6" key="1">
    <citation type="submission" date="2023-01" db="EMBL/GenBank/DDBJ databases">
        <title>Novel species of the genus Asticcacaulis isolated from rivers.</title>
        <authorList>
            <person name="Lu H."/>
        </authorList>
    </citation>
    <scope>NUCLEOTIDE SEQUENCE [LARGE SCALE GENOMIC DNA]</scope>
    <source>
        <strain evidence="5 6">BYS171W</strain>
    </source>
</reference>
<dbReference type="PANTHER" id="PTHR30097:SF4">
    <property type="entry name" value="SLR6042 PROTEIN"/>
    <property type="match status" value="1"/>
</dbReference>
<evidence type="ECO:0000259" key="3">
    <source>
        <dbReference type="Pfam" id="PF25971"/>
    </source>
</evidence>
<accession>A0ABT5HW00</accession>
<dbReference type="InterPro" id="IPR058649">
    <property type="entry name" value="CzcB_C"/>
</dbReference>
<dbReference type="RefSeq" id="WP_272748712.1">
    <property type="nucleotide sequence ID" value="NZ_JAQQKX010000011.1"/>
</dbReference>
<evidence type="ECO:0000256" key="1">
    <source>
        <dbReference type="ARBA" id="ARBA00022448"/>
    </source>
</evidence>
<dbReference type="Gene3D" id="2.40.50.100">
    <property type="match status" value="1"/>
</dbReference>
<protein>
    <submittedName>
        <fullName evidence="5">Efflux RND transporter periplasmic adaptor subunit</fullName>
    </submittedName>
</protein>
<dbReference type="InterPro" id="IPR058646">
    <property type="entry name" value="CzcB_N"/>
</dbReference>
<proteinExistence type="predicted"/>
<dbReference type="InterPro" id="IPR011053">
    <property type="entry name" value="Single_hybrid_motif"/>
</dbReference>